<feature type="region of interest" description="Disordered" evidence="5">
    <location>
        <begin position="305"/>
        <end position="339"/>
    </location>
</feature>
<name>A0A1G4M8L1_LACFM</name>
<dbReference type="PANTHER" id="PTHR46910:SF3">
    <property type="entry name" value="HALOTOLERANCE PROTEIN 9-RELATED"/>
    <property type="match status" value="1"/>
</dbReference>
<dbReference type="PROSITE" id="PS00463">
    <property type="entry name" value="ZN2_CY6_FUNGAL_1"/>
    <property type="match status" value="1"/>
</dbReference>
<feature type="domain" description="Zn(2)-C6 fungal-type" evidence="6">
    <location>
        <begin position="10"/>
        <end position="39"/>
    </location>
</feature>
<dbReference type="InterPro" id="IPR036864">
    <property type="entry name" value="Zn2-C6_fun-type_DNA-bd_sf"/>
</dbReference>
<feature type="compositionally biased region" description="Polar residues" evidence="5">
    <location>
        <begin position="305"/>
        <end position="325"/>
    </location>
</feature>
<evidence type="ECO:0000256" key="3">
    <source>
        <dbReference type="ARBA" id="ARBA00023125"/>
    </source>
</evidence>
<keyword evidence="3" id="KW-0238">DNA-binding</keyword>
<dbReference type="GO" id="GO:0008270">
    <property type="term" value="F:zinc ion binding"/>
    <property type="evidence" value="ECO:0007669"/>
    <property type="project" value="InterPro"/>
</dbReference>
<keyword evidence="2" id="KW-0479">Metal-binding</keyword>
<keyword evidence="8" id="KW-1185">Reference proteome</keyword>
<evidence type="ECO:0000256" key="5">
    <source>
        <dbReference type="SAM" id="MobiDB-lite"/>
    </source>
</evidence>
<evidence type="ECO:0000256" key="4">
    <source>
        <dbReference type="ARBA" id="ARBA00023242"/>
    </source>
</evidence>
<sequence length="339" mass="38359">MPLKKRVSKACDTCRKSKTKCDGERPCQRCLSENKICTYSDWSIGYSEGKLKRLYNQEYVDLLETRVSLLTKSLSLLFLEFDRCLEAGLVKIDPSHIDKFKQLQYESLMLRQGISPMPTNEDDEDSMSSGLMENMGNSAEVWTRLYQNRRMFINPTTKKLNINQVVYSIIPTSVDMATKSVNFTACTEDNMEKLKMIVGKNKMTPEDIPPDIAEKYLSEGYVNKDNLMTLNCSHDGIPANVIPDSSQRKRRKSKEEHEPPMIFETQTTSTNNRLPPEASWYDNFSNDAQSFSSGSSQAAFYSEFASPSTDNTSNMGQYQSDSINNVHVGIKPIAKSGNS</sequence>
<dbReference type="EMBL" id="LT598489">
    <property type="protein sequence ID" value="SCW00032.1"/>
    <property type="molecule type" value="Genomic_DNA"/>
</dbReference>
<evidence type="ECO:0000259" key="6">
    <source>
        <dbReference type="PROSITE" id="PS50048"/>
    </source>
</evidence>
<evidence type="ECO:0000313" key="7">
    <source>
        <dbReference type="EMBL" id="SCW00032.1"/>
    </source>
</evidence>
<dbReference type="GO" id="GO:0000981">
    <property type="term" value="F:DNA-binding transcription factor activity, RNA polymerase II-specific"/>
    <property type="evidence" value="ECO:0007669"/>
    <property type="project" value="InterPro"/>
</dbReference>
<evidence type="ECO:0000313" key="8">
    <source>
        <dbReference type="Proteomes" id="UP000190831"/>
    </source>
</evidence>
<dbReference type="AlphaFoldDB" id="A0A1G4M8L1"/>
<accession>A0A1G4M8L1</accession>
<dbReference type="STRING" id="4955.A0A1G4M8L1"/>
<comment type="subcellular location">
    <subcellularLocation>
        <location evidence="1">Nucleus</location>
    </subcellularLocation>
</comment>
<dbReference type="PROSITE" id="PS50048">
    <property type="entry name" value="ZN2_CY6_FUNGAL_2"/>
    <property type="match status" value="1"/>
</dbReference>
<dbReference type="SMART" id="SM00066">
    <property type="entry name" value="GAL4"/>
    <property type="match status" value="1"/>
</dbReference>
<dbReference type="Proteomes" id="UP000190831">
    <property type="component" value="Chromosome B"/>
</dbReference>
<reference evidence="8" key="1">
    <citation type="submission" date="2016-03" db="EMBL/GenBank/DDBJ databases">
        <authorList>
            <person name="Devillers H."/>
        </authorList>
    </citation>
    <scope>NUCLEOTIDE SEQUENCE [LARGE SCALE GENOMIC DNA]</scope>
</reference>
<dbReference type="GO" id="GO:0003677">
    <property type="term" value="F:DNA binding"/>
    <property type="evidence" value="ECO:0007669"/>
    <property type="project" value="UniProtKB-KW"/>
</dbReference>
<keyword evidence="4" id="KW-0539">Nucleus</keyword>
<dbReference type="Pfam" id="PF00172">
    <property type="entry name" value="Zn_clus"/>
    <property type="match status" value="1"/>
</dbReference>
<dbReference type="GO" id="GO:0005634">
    <property type="term" value="C:nucleus"/>
    <property type="evidence" value="ECO:0007669"/>
    <property type="project" value="UniProtKB-SubCell"/>
</dbReference>
<dbReference type="OrthoDB" id="5600212at2759"/>
<evidence type="ECO:0000256" key="2">
    <source>
        <dbReference type="ARBA" id="ARBA00022723"/>
    </source>
</evidence>
<dbReference type="GO" id="GO:0045944">
    <property type="term" value="P:positive regulation of transcription by RNA polymerase II"/>
    <property type="evidence" value="ECO:0007669"/>
    <property type="project" value="UniProtKB-ARBA"/>
</dbReference>
<dbReference type="Gene3D" id="4.10.240.10">
    <property type="entry name" value="Zn(2)-C6 fungal-type DNA-binding domain"/>
    <property type="match status" value="1"/>
</dbReference>
<dbReference type="CDD" id="cd00067">
    <property type="entry name" value="GAL4"/>
    <property type="match status" value="1"/>
</dbReference>
<organism evidence="7 8">
    <name type="scientific">Lachancea fermentati</name>
    <name type="common">Zygosaccharomyces fermentati</name>
    <dbReference type="NCBI Taxonomy" id="4955"/>
    <lineage>
        <taxon>Eukaryota</taxon>
        <taxon>Fungi</taxon>
        <taxon>Dikarya</taxon>
        <taxon>Ascomycota</taxon>
        <taxon>Saccharomycotina</taxon>
        <taxon>Saccharomycetes</taxon>
        <taxon>Saccharomycetales</taxon>
        <taxon>Saccharomycetaceae</taxon>
        <taxon>Lachancea</taxon>
    </lineage>
</organism>
<evidence type="ECO:0000256" key="1">
    <source>
        <dbReference type="ARBA" id="ARBA00004123"/>
    </source>
</evidence>
<protein>
    <submittedName>
        <fullName evidence="7">LAFE_0B07954g1_1</fullName>
    </submittedName>
</protein>
<dbReference type="PANTHER" id="PTHR46910">
    <property type="entry name" value="TRANSCRIPTION FACTOR PDR1"/>
    <property type="match status" value="1"/>
</dbReference>
<dbReference type="SUPFAM" id="SSF57701">
    <property type="entry name" value="Zn2/Cys6 DNA-binding domain"/>
    <property type="match status" value="1"/>
</dbReference>
<gene>
    <name evidence="7" type="ORF">LAFE_0B07954G</name>
</gene>
<dbReference type="OMA" id="EYDEWEQ"/>
<proteinExistence type="predicted"/>
<dbReference type="InterPro" id="IPR050987">
    <property type="entry name" value="AtrR-like"/>
</dbReference>
<feature type="region of interest" description="Disordered" evidence="5">
    <location>
        <begin position="236"/>
        <end position="261"/>
    </location>
</feature>
<dbReference type="InterPro" id="IPR001138">
    <property type="entry name" value="Zn2Cys6_DnaBD"/>
</dbReference>